<dbReference type="InterPro" id="IPR000742">
    <property type="entry name" value="EGF"/>
</dbReference>
<keyword evidence="2 3" id="KW-1015">Disulfide bond</keyword>
<gene>
    <name evidence="5" type="ORF">APZ42_002734</name>
</gene>
<comment type="caution">
    <text evidence="3">Lacks conserved residue(s) required for the propagation of feature annotation.</text>
</comment>
<accession>A0A164I2R4</accession>
<dbReference type="EMBL" id="LRGB01008444">
    <property type="protein sequence ID" value="KZS00816.1"/>
    <property type="molecule type" value="Genomic_DNA"/>
</dbReference>
<name>A0A164I2R4_9CRUS</name>
<dbReference type="PROSITE" id="PS00022">
    <property type="entry name" value="EGF_1"/>
    <property type="match status" value="1"/>
</dbReference>
<evidence type="ECO:0000256" key="3">
    <source>
        <dbReference type="PROSITE-ProRule" id="PRU00076"/>
    </source>
</evidence>
<dbReference type="Pfam" id="PF00008">
    <property type="entry name" value="EGF"/>
    <property type="match status" value="1"/>
</dbReference>
<evidence type="ECO:0000259" key="4">
    <source>
        <dbReference type="PROSITE" id="PS50026"/>
    </source>
</evidence>
<evidence type="ECO:0000313" key="5">
    <source>
        <dbReference type="EMBL" id="KZS00816.1"/>
    </source>
</evidence>
<feature type="disulfide bond" evidence="3">
    <location>
        <begin position="18"/>
        <end position="35"/>
    </location>
</feature>
<evidence type="ECO:0000313" key="6">
    <source>
        <dbReference type="Proteomes" id="UP000076858"/>
    </source>
</evidence>
<feature type="domain" description="EGF-like" evidence="4">
    <location>
        <begin position="8"/>
        <end position="47"/>
    </location>
</feature>
<dbReference type="PROSITE" id="PS01186">
    <property type="entry name" value="EGF_2"/>
    <property type="match status" value="1"/>
</dbReference>
<feature type="non-terminal residue" evidence="5">
    <location>
        <position position="1"/>
    </location>
</feature>
<dbReference type="PROSITE" id="PS50026">
    <property type="entry name" value="EGF_3"/>
    <property type="match status" value="1"/>
</dbReference>
<sequence>SSSLWPLIALPCPIDSFCLNGGTCKYYEAVGELVCQCAEGYKGQRCENKDIYNLGSKSSVWAF</sequence>
<feature type="disulfide bond" evidence="3">
    <location>
        <begin position="37"/>
        <end position="46"/>
    </location>
</feature>
<dbReference type="OrthoDB" id="6374593at2759"/>
<keyword evidence="6" id="KW-1185">Reference proteome</keyword>
<keyword evidence="1 3" id="KW-0245">EGF-like domain</keyword>
<dbReference type="Gene3D" id="2.10.25.10">
    <property type="entry name" value="Laminin"/>
    <property type="match status" value="1"/>
</dbReference>
<dbReference type="SMART" id="SM00181">
    <property type="entry name" value="EGF"/>
    <property type="match status" value="1"/>
</dbReference>
<organism evidence="5 6">
    <name type="scientific">Daphnia magna</name>
    <dbReference type="NCBI Taxonomy" id="35525"/>
    <lineage>
        <taxon>Eukaryota</taxon>
        <taxon>Metazoa</taxon>
        <taxon>Ecdysozoa</taxon>
        <taxon>Arthropoda</taxon>
        <taxon>Crustacea</taxon>
        <taxon>Branchiopoda</taxon>
        <taxon>Diplostraca</taxon>
        <taxon>Cladocera</taxon>
        <taxon>Anomopoda</taxon>
        <taxon>Daphniidae</taxon>
        <taxon>Daphnia</taxon>
    </lineage>
</organism>
<dbReference type="STRING" id="35525.A0A164I2R4"/>
<evidence type="ECO:0000256" key="1">
    <source>
        <dbReference type="ARBA" id="ARBA00022536"/>
    </source>
</evidence>
<dbReference type="CDD" id="cd00054">
    <property type="entry name" value="EGF_CA"/>
    <property type="match status" value="1"/>
</dbReference>
<dbReference type="FunFam" id="2.10.25.10:FF:000118">
    <property type="entry name" value="protein delta homolog 2"/>
    <property type="match status" value="1"/>
</dbReference>
<proteinExistence type="predicted"/>
<reference evidence="5 6" key="1">
    <citation type="submission" date="2016-03" db="EMBL/GenBank/DDBJ databases">
        <title>EvidentialGene: Evidence-directed Construction of Genes on Genomes.</title>
        <authorList>
            <person name="Gilbert D.G."/>
            <person name="Choi J.-H."/>
            <person name="Mockaitis K."/>
            <person name="Colbourne J."/>
            <person name="Pfrender M."/>
        </authorList>
    </citation>
    <scope>NUCLEOTIDE SEQUENCE [LARGE SCALE GENOMIC DNA]</scope>
    <source>
        <strain evidence="5 6">Xinb3</strain>
        <tissue evidence="5">Complete organism</tissue>
    </source>
</reference>
<evidence type="ECO:0000256" key="2">
    <source>
        <dbReference type="ARBA" id="ARBA00023157"/>
    </source>
</evidence>
<comment type="caution">
    <text evidence="5">The sequence shown here is derived from an EMBL/GenBank/DDBJ whole genome shotgun (WGS) entry which is preliminary data.</text>
</comment>
<protein>
    <submittedName>
        <fullName evidence="5">Pro-neuregulin-2, membrane-bound</fullName>
    </submittedName>
</protein>
<dbReference type="Proteomes" id="UP000076858">
    <property type="component" value="Unassembled WGS sequence"/>
</dbReference>
<dbReference type="SUPFAM" id="SSF57196">
    <property type="entry name" value="EGF/Laminin"/>
    <property type="match status" value="1"/>
</dbReference>
<dbReference type="AlphaFoldDB" id="A0A164I2R4"/>